<dbReference type="STRING" id="1460663.A0A177CWC7"/>
<dbReference type="Proteomes" id="UP000077069">
    <property type="component" value="Unassembled WGS sequence"/>
</dbReference>
<gene>
    <name evidence="1" type="ORF">CC84DRAFT_1170082</name>
</gene>
<dbReference type="Gene3D" id="1.25.40.20">
    <property type="entry name" value="Ankyrin repeat-containing domain"/>
    <property type="match status" value="1"/>
</dbReference>
<evidence type="ECO:0008006" key="3">
    <source>
        <dbReference type="Google" id="ProtNLM"/>
    </source>
</evidence>
<reference evidence="1 2" key="1">
    <citation type="submission" date="2016-05" db="EMBL/GenBank/DDBJ databases">
        <title>Comparative analysis of secretome profiles of manganese(II)-oxidizing ascomycete fungi.</title>
        <authorList>
            <consortium name="DOE Joint Genome Institute"/>
            <person name="Zeiner C.A."/>
            <person name="Purvine S.O."/>
            <person name="Zink E.M."/>
            <person name="Wu S."/>
            <person name="Pasa-Tolic L."/>
            <person name="Chaput D.L."/>
            <person name="Haridas S."/>
            <person name="Grigoriev I.V."/>
            <person name="Santelli C.M."/>
            <person name="Hansel C.M."/>
        </authorList>
    </citation>
    <scope>NUCLEOTIDE SEQUENCE [LARGE SCALE GENOMIC DNA]</scope>
    <source>
        <strain evidence="1 2">AP3s5-JAC2a</strain>
    </source>
</reference>
<dbReference type="SUPFAM" id="SSF48403">
    <property type="entry name" value="Ankyrin repeat"/>
    <property type="match status" value="1"/>
</dbReference>
<proteinExistence type="predicted"/>
<sequence length="104" mass="11349">MISACQDGDLVTVRDSIVNRKFSPTNVSRKGGSLAWYAAQSSSTELMKYLIDRGAAVLHHVGCDGMTAIMFLYCAGRKPEAQEEFLAIMACNSFTDINRQGPRG</sequence>
<dbReference type="AlphaFoldDB" id="A0A177CWC7"/>
<dbReference type="EMBL" id="KV441548">
    <property type="protein sequence ID" value="OAG11127.1"/>
    <property type="molecule type" value="Genomic_DNA"/>
</dbReference>
<accession>A0A177CWC7</accession>
<name>A0A177CWC7_9PLEO</name>
<evidence type="ECO:0000313" key="1">
    <source>
        <dbReference type="EMBL" id="OAG11127.1"/>
    </source>
</evidence>
<protein>
    <recommendedName>
        <fullName evidence="3">Ankyrin</fullName>
    </recommendedName>
</protein>
<keyword evidence="2" id="KW-1185">Reference proteome</keyword>
<dbReference type="InParanoid" id="A0A177CWC7"/>
<dbReference type="OrthoDB" id="539213at2759"/>
<dbReference type="GeneID" id="28763320"/>
<dbReference type="RefSeq" id="XP_018041492.1">
    <property type="nucleotide sequence ID" value="XM_018179834.1"/>
</dbReference>
<dbReference type="InterPro" id="IPR036770">
    <property type="entry name" value="Ankyrin_rpt-contain_sf"/>
</dbReference>
<organism evidence="1 2">
    <name type="scientific">Paraphaeosphaeria sporulosa</name>
    <dbReference type="NCBI Taxonomy" id="1460663"/>
    <lineage>
        <taxon>Eukaryota</taxon>
        <taxon>Fungi</taxon>
        <taxon>Dikarya</taxon>
        <taxon>Ascomycota</taxon>
        <taxon>Pezizomycotina</taxon>
        <taxon>Dothideomycetes</taxon>
        <taxon>Pleosporomycetidae</taxon>
        <taxon>Pleosporales</taxon>
        <taxon>Massarineae</taxon>
        <taxon>Didymosphaeriaceae</taxon>
        <taxon>Paraphaeosphaeria</taxon>
    </lineage>
</organism>
<evidence type="ECO:0000313" key="2">
    <source>
        <dbReference type="Proteomes" id="UP000077069"/>
    </source>
</evidence>